<protein>
    <submittedName>
        <fullName evidence="5">Putative ABC transporter-binding protein</fullName>
    </submittedName>
</protein>
<comment type="similarity">
    <text evidence="2">Belongs to the bacterial solute-binding protein 5 family.</text>
</comment>
<dbReference type="PANTHER" id="PTHR30290">
    <property type="entry name" value="PERIPLASMIC BINDING COMPONENT OF ABC TRANSPORTER"/>
    <property type="match status" value="1"/>
</dbReference>
<dbReference type="InterPro" id="IPR000914">
    <property type="entry name" value="SBP_5_dom"/>
</dbReference>
<sequence>MAHSRVATIKEAPPKTLNKFLVAGAVMLGLLASASGLKAEGDGVIRSHGYSFYGDLKYPADFEHFDYVNPDAPKGGEIALWAPGTFDSMNPYSRKGRAGRYSWMMFESLLGEMPATGGAAPADTYGEAYGLLAESLEYDEGKTWVIFHMRKNAKFSDGTPVTAHDVLFSHNLLLEQGLPSYAQAVKKRIPRAEVIDDHTIKFYFTEGISRRSLIDQVGGVPVWSKKWYEETGARLDEPRMETSPGSGPYVIDSYDVNRRIVYKRNPEYWAKDLPINVGRHNFDSIRIEYFGDASAAFEAFKAGEYTFRAETNSKQWATGYDFPAVEKGDVKTVSLPDGTPPTPSGFVFNLGRETLQDRRVREAISMAYNFEWVNESLQFGLFKQRHSFVQGAPHEAMGLPEGAERALFESLGDLVPDAVLNAPAIMAHESSSAREIDRRNLRKAMGLLDEAGWIVGDDGLRRNQKGETLKIVIPYSSSDSATMGAILEVFVQNLGRMGIDAKADKIDPAQFTLKRRERSYDMIFGSYASFLGTGTGLLQRYGSEEAAISLFNPAGLASPLVDKIINISLEAQSSEEEATALMALDRVLRYERFMIPVWFNDASWVAYYDQYEYPQDLPPYAVGVLDFWWYNEEKAARLKAEGALR</sequence>
<dbReference type="OrthoDB" id="9803988at2"/>
<reference evidence="5 6" key="1">
    <citation type="submission" date="2015-09" db="EMBL/GenBank/DDBJ databases">
        <authorList>
            <consortium name="Swine Surveillance"/>
        </authorList>
    </citation>
    <scope>NUCLEOTIDE SEQUENCE [LARGE SCALE GENOMIC DNA]</scope>
    <source>
        <strain evidence="5 6">CECT 7688</strain>
    </source>
</reference>
<dbReference type="Proteomes" id="UP000054823">
    <property type="component" value="Unassembled WGS sequence"/>
</dbReference>
<dbReference type="STRING" id="321267.SHM7688_01846"/>
<comment type="subcellular location">
    <subcellularLocation>
        <location evidence="1">Periplasm</location>
    </subcellularLocation>
</comment>
<evidence type="ECO:0000313" key="5">
    <source>
        <dbReference type="EMBL" id="CUH52400.1"/>
    </source>
</evidence>
<dbReference type="InterPro" id="IPR039424">
    <property type="entry name" value="SBP_5"/>
</dbReference>
<evidence type="ECO:0000256" key="3">
    <source>
        <dbReference type="ARBA" id="ARBA00022729"/>
    </source>
</evidence>
<evidence type="ECO:0000256" key="1">
    <source>
        <dbReference type="ARBA" id="ARBA00004418"/>
    </source>
</evidence>
<dbReference type="CDD" id="cd08497">
    <property type="entry name" value="MbnE-like"/>
    <property type="match status" value="1"/>
</dbReference>
<dbReference type="SUPFAM" id="SSF53850">
    <property type="entry name" value="Periplasmic binding protein-like II"/>
    <property type="match status" value="1"/>
</dbReference>
<dbReference type="Pfam" id="PF00496">
    <property type="entry name" value="SBP_bac_5"/>
    <property type="match status" value="1"/>
</dbReference>
<dbReference type="Gene3D" id="3.40.190.10">
    <property type="entry name" value="Periplasmic binding protein-like II"/>
    <property type="match status" value="1"/>
</dbReference>
<name>A0A0P1EPV1_9RHOB</name>
<dbReference type="GO" id="GO:0042884">
    <property type="term" value="P:microcin transport"/>
    <property type="evidence" value="ECO:0007669"/>
    <property type="project" value="TreeGrafter"/>
</dbReference>
<feature type="domain" description="Solute-binding protein family 5" evidence="4">
    <location>
        <begin position="129"/>
        <end position="543"/>
    </location>
</feature>
<evidence type="ECO:0000256" key="2">
    <source>
        <dbReference type="ARBA" id="ARBA00005695"/>
    </source>
</evidence>
<dbReference type="GO" id="GO:0030288">
    <property type="term" value="C:outer membrane-bounded periplasmic space"/>
    <property type="evidence" value="ECO:0007669"/>
    <property type="project" value="TreeGrafter"/>
</dbReference>
<keyword evidence="6" id="KW-1185">Reference proteome</keyword>
<dbReference type="GO" id="GO:0015833">
    <property type="term" value="P:peptide transport"/>
    <property type="evidence" value="ECO:0007669"/>
    <property type="project" value="TreeGrafter"/>
</dbReference>
<gene>
    <name evidence="5" type="ORF">SHM7688_01846</name>
</gene>
<dbReference type="RefSeq" id="WP_058239611.1">
    <property type="nucleotide sequence ID" value="NZ_CYPW01000017.1"/>
</dbReference>
<evidence type="ECO:0000313" key="6">
    <source>
        <dbReference type="Proteomes" id="UP000054823"/>
    </source>
</evidence>
<proteinExistence type="inferred from homology"/>
<dbReference type="GO" id="GO:0043190">
    <property type="term" value="C:ATP-binding cassette (ABC) transporter complex"/>
    <property type="evidence" value="ECO:0007669"/>
    <property type="project" value="InterPro"/>
</dbReference>
<dbReference type="AlphaFoldDB" id="A0A0P1EPV1"/>
<dbReference type="EMBL" id="CYPW01000017">
    <property type="protein sequence ID" value="CUH52400.1"/>
    <property type="molecule type" value="Genomic_DNA"/>
</dbReference>
<dbReference type="PIRSF" id="PIRSF002741">
    <property type="entry name" value="MppA"/>
    <property type="match status" value="1"/>
</dbReference>
<dbReference type="InterPro" id="IPR030678">
    <property type="entry name" value="Peptide/Ni-bd"/>
</dbReference>
<accession>A0A0P1EPV1</accession>
<keyword evidence="3" id="KW-0732">Signal</keyword>
<dbReference type="GO" id="GO:1904680">
    <property type="term" value="F:peptide transmembrane transporter activity"/>
    <property type="evidence" value="ECO:0007669"/>
    <property type="project" value="TreeGrafter"/>
</dbReference>
<dbReference type="Gene3D" id="3.10.105.10">
    <property type="entry name" value="Dipeptide-binding Protein, Domain 3"/>
    <property type="match status" value="1"/>
</dbReference>
<evidence type="ECO:0000259" key="4">
    <source>
        <dbReference type="Pfam" id="PF00496"/>
    </source>
</evidence>
<dbReference type="PANTHER" id="PTHR30290:SF64">
    <property type="entry name" value="ABC TRANSPORTER PERIPLASMIC BINDING PROTEIN"/>
    <property type="match status" value="1"/>
</dbReference>
<organism evidence="5 6">
    <name type="scientific">Shimia marina</name>
    <dbReference type="NCBI Taxonomy" id="321267"/>
    <lineage>
        <taxon>Bacteria</taxon>
        <taxon>Pseudomonadati</taxon>
        <taxon>Pseudomonadota</taxon>
        <taxon>Alphaproteobacteria</taxon>
        <taxon>Rhodobacterales</taxon>
        <taxon>Roseobacteraceae</taxon>
    </lineage>
</organism>